<keyword evidence="1" id="KW-0812">Transmembrane</keyword>
<gene>
    <name evidence="2" type="ORF">UX78_C0001G0081</name>
</gene>
<organism evidence="2 3">
    <name type="scientific">Candidatus Amesbacteria bacterium GW2011_GWA2_47_11</name>
    <dbReference type="NCBI Taxonomy" id="1618357"/>
    <lineage>
        <taxon>Bacteria</taxon>
        <taxon>Candidatus Amesiibacteriota</taxon>
    </lineage>
</organism>
<evidence type="ECO:0000313" key="2">
    <source>
        <dbReference type="EMBL" id="KKU57028.1"/>
    </source>
</evidence>
<evidence type="ECO:0000313" key="3">
    <source>
        <dbReference type="Proteomes" id="UP000034607"/>
    </source>
</evidence>
<dbReference type="EMBL" id="LCNM01000001">
    <property type="protein sequence ID" value="KKU57028.1"/>
    <property type="molecule type" value="Genomic_DNA"/>
</dbReference>
<proteinExistence type="predicted"/>
<dbReference type="Proteomes" id="UP000034607">
    <property type="component" value="Unassembled WGS sequence"/>
</dbReference>
<evidence type="ECO:0000256" key="1">
    <source>
        <dbReference type="SAM" id="Phobius"/>
    </source>
</evidence>
<name>A0A0G1TS74_9BACT</name>
<comment type="caution">
    <text evidence="2">The sequence shown here is derived from an EMBL/GenBank/DDBJ whole genome shotgun (WGS) entry which is preliminary data.</text>
</comment>
<accession>A0A0G1TS74</accession>
<keyword evidence="1" id="KW-1133">Transmembrane helix</keyword>
<protein>
    <submittedName>
        <fullName evidence="2">Uncharacterized protein</fullName>
    </submittedName>
</protein>
<keyword evidence="1" id="KW-0472">Membrane</keyword>
<dbReference type="AlphaFoldDB" id="A0A0G1TS74"/>
<feature type="transmembrane region" description="Helical" evidence="1">
    <location>
        <begin position="6"/>
        <end position="25"/>
    </location>
</feature>
<sequence length="35" mass="4141">MAAIFLLASLLLLIRFLLVVFKMVVDKTKKYWRSI</sequence>
<reference evidence="2 3" key="1">
    <citation type="journal article" date="2015" name="Nature">
        <title>rRNA introns, odd ribosomes, and small enigmatic genomes across a large radiation of phyla.</title>
        <authorList>
            <person name="Brown C.T."/>
            <person name="Hug L.A."/>
            <person name="Thomas B.C."/>
            <person name="Sharon I."/>
            <person name="Castelle C.J."/>
            <person name="Singh A."/>
            <person name="Wilkins M.J."/>
            <person name="Williams K.H."/>
            <person name="Banfield J.F."/>
        </authorList>
    </citation>
    <scope>NUCLEOTIDE SEQUENCE [LARGE SCALE GENOMIC DNA]</scope>
</reference>